<sequence>MPITLWAYDVRGLRPRRVLTRCPSPCELMTYEAYARDVPAPVTCPDAMPITLWAYDVRGLRPRRVLTRCPSPCELMTYEAYARDVS</sequence>
<comment type="caution">
    <text evidence="1">The sequence shown here is derived from an EMBL/GenBank/DDBJ whole genome shotgun (WGS) entry which is preliminary data.</text>
</comment>
<proteinExistence type="predicted"/>
<keyword evidence="2" id="KW-1185">Reference proteome</keyword>
<dbReference type="AlphaFoldDB" id="A0AAV7V7A9"/>
<evidence type="ECO:0000313" key="1">
    <source>
        <dbReference type="EMBL" id="KAJ1196855.1"/>
    </source>
</evidence>
<protein>
    <submittedName>
        <fullName evidence="1">Uncharacterized protein</fullName>
    </submittedName>
</protein>
<evidence type="ECO:0000313" key="2">
    <source>
        <dbReference type="Proteomes" id="UP001066276"/>
    </source>
</evidence>
<reference evidence="1" key="1">
    <citation type="journal article" date="2022" name="bioRxiv">
        <title>Sequencing and chromosome-scale assembly of the giantPleurodeles waltlgenome.</title>
        <authorList>
            <person name="Brown T."/>
            <person name="Elewa A."/>
            <person name="Iarovenko S."/>
            <person name="Subramanian E."/>
            <person name="Araus A.J."/>
            <person name="Petzold A."/>
            <person name="Susuki M."/>
            <person name="Suzuki K.-i.T."/>
            <person name="Hayashi T."/>
            <person name="Toyoda A."/>
            <person name="Oliveira C."/>
            <person name="Osipova E."/>
            <person name="Leigh N.D."/>
            <person name="Simon A."/>
            <person name="Yun M.H."/>
        </authorList>
    </citation>
    <scope>NUCLEOTIDE SEQUENCE</scope>
    <source>
        <strain evidence="1">20211129_DDA</strain>
        <tissue evidence="1">Liver</tissue>
    </source>
</reference>
<gene>
    <name evidence="1" type="ORF">NDU88_000719</name>
</gene>
<dbReference type="EMBL" id="JANPWB010000003">
    <property type="protein sequence ID" value="KAJ1196855.1"/>
    <property type="molecule type" value="Genomic_DNA"/>
</dbReference>
<name>A0AAV7V7A9_PLEWA</name>
<accession>A0AAV7V7A9</accession>
<organism evidence="1 2">
    <name type="scientific">Pleurodeles waltl</name>
    <name type="common">Iberian ribbed newt</name>
    <dbReference type="NCBI Taxonomy" id="8319"/>
    <lineage>
        <taxon>Eukaryota</taxon>
        <taxon>Metazoa</taxon>
        <taxon>Chordata</taxon>
        <taxon>Craniata</taxon>
        <taxon>Vertebrata</taxon>
        <taxon>Euteleostomi</taxon>
        <taxon>Amphibia</taxon>
        <taxon>Batrachia</taxon>
        <taxon>Caudata</taxon>
        <taxon>Salamandroidea</taxon>
        <taxon>Salamandridae</taxon>
        <taxon>Pleurodelinae</taxon>
        <taxon>Pleurodeles</taxon>
    </lineage>
</organism>
<dbReference type="Proteomes" id="UP001066276">
    <property type="component" value="Chromosome 2_1"/>
</dbReference>